<reference evidence="1 2" key="2">
    <citation type="submission" date="2018-11" db="EMBL/GenBank/DDBJ databases">
        <authorList>
            <consortium name="Pathogen Informatics"/>
        </authorList>
    </citation>
    <scope>NUCLEOTIDE SEQUENCE [LARGE SCALE GENOMIC DNA]</scope>
    <source>
        <strain evidence="1">Dakar</strain>
        <strain evidence="2">Dakar, Senegal</strain>
    </source>
</reference>
<evidence type="ECO:0000313" key="3">
    <source>
        <dbReference type="WBParaSite" id="SCUD_0001273001-mRNA-1"/>
    </source>
</evidence>
<reference evidence="3" key="1">
    <citation type="submission" date="2016-06" db="UniProtKB">
        <authorList>
            <consortium name="WormBaseParasite"/>
        </authorList>
    </citation>
    <scope>IDENTIFICATION</scope>
</reference>
<organism evidence="3">
    <name type="scientific">Schistosoma curassoni</name>
    <dbReference type="NCBI Taxonomy" id="6186"/>
    <lineage>
        <taxon>Eukaryota</taxon>
        <taxon>Metazoa</taxon>
        <taxon>Spiralia</taxon>
        <taxon>Lophotrochozoa</taxon>
        <taxon>Platyhelminthes</taxon>
        <taxon>Trematoda</taxon>
        <taxon>Digenea</taxon>
        <taxon>Strigeidida</taxon>
        <taxon>Schistosomatoidea</taxon>
        <taxon>Schistosomatidae</taxon>
        <taxon>Schistosoma</taxon>
    </lineage>
</organism>
<dbReference type="EMBL" id="UZAK01035330">
    <property type="protein sequence ID" value="VDP49903.1"/>
    <property type="molecule type" value="Genomic_DNA"/>
</dbReference>
<accession>A0A183KCI7</accession>
<dbReference type="Proteomes" id="UP000279833">
    <property type="component" value="Unassembled WGS sequence"/>
</dbReference>
<protein>
    <submittedName>
        <fullName evidence="3">Transposase</fullName>
    </submittedName>
</protein>
<keyword evidence="2" id="KW-1185">Reference proteome</keyword>
<sequence length="53" mass="6243">MSVGRIRSATTYCGREQTNFQLKRNREKTLERDRTYITEIIKLHQEASPSLES</sequence>
<evidence type="ECO:0000313" key="2">
    <source>
        <dbReference type="Proteomes" id="UP000279833"/>
    </source>
</evidence>
<name>A0A183KCI7_9TREM</name>
<dbReference type="AlphaFoldDB" id="A0A183KCI7"/>
<dbReference type="WBParaSite" id="SCUD_0001273001-mRNA-1">
    <property type="protein sequence ID" value="SCUD_0001273001-mRNA-1"/>
    <property type="gene ID" value="SCUD_0001273001"/>
</dbReference>
<evidence type="ECO:0000313" key="1">
    <source>
        <dbReference type="EMBL" id="VDP49903.1"/>
    </source>
</evidence>
<gene>
    <name evidence="1" type="ORF">SCUD_LOCUS12727</name>
</gene>
<proteinExistence type="predicted"/>